<dbReference type="Proteomes" id="UP000886198">
    <property type="component" value="Unassembled WGS sequence"/>
</dbReference>
<name>A0A7C1CUR2_9BACT</name>
<reference evidence="1" key="1">
    <citation type="journal article" date="2020" name="mSystems">
        <title>Genome- and Community-Level Interaction Insights into Carbon Utilization and Element Cycling Functions of Hydrothermarchaeota in Hydrothermal Sediment.</title>
        <authorList>
            <person name="Zhou Z."/>
            <person name="Liu Y."/>
            <person name="Xu W."/>
            <person name="Pan J."/>
            <person name="Luo Z.H."/>
            <person name="Li M."/>
        </authorList>
    </citation>
    <scope>NUCLEOTIDE SEQUENCE [LARGE SCALE GENOMIC DNA]</scope>
    <source>
        <strain evidence="1">SpSt-1179</strain>
    </source>
</reference>
<dbReference type="EMBL" id="DSBT01000131">
    <property type="protein sequence ID" value="HDP77518.1"/>
    <property type="molecule type" value="Genomic_DNA"/>
</dbReference>
<dbReference type="AlphaFoldDB" id="A0A7C1CUR2"/>
<comment type="caution">
    <text evidence="1">The sequence shown here is derived from an EMBL/GenBank/DDBJ whole genome shotgun (WGS) entry which is preliminary data.</text>
</comment>
<protein>
    <submittedName>
        <fullName evidence="1">Uncharacterized protein</fullName>
    </submittedName>
</protein>
<proteinExistence type="predicted"/>
<gene>
    <name evidence="1" type="ORF">ENN47_04885</name>
</gene>
<evidence type="ECO:0000313" key="1">
    <source>
        <dbReference type="EMBL" id="HDP77518.1"/>
    </source>
</evidence>
<organism evidence="1">
    <name type="scientific">Mesotoga infera</name>
    <dbReference type="NCBI Taxonomy" id="1236046"/>
    <lineage>
        <taxon>Bacteria</taxon>
        <taxon>Thermotogati</taxon>
        <taxon>Thermotogota</taxon>
        <taxon>Thermotogae</taxon>
        <taxon>Kosmotogales</taxon>
        <taxon>Kosmotogaceae</taxon>
        <taxon>Mesotoga</taxon>
    </lineage>
</organism>
<accession>A0A7C1CUR2</accession>
<sequence length="464" mass="52275">MRQLPKECTQFIVFDLLIARAVTIPTSADEFVRKSELQEQRSFKEWFLHKFGKRDSLKSIAPPNKTAKDKKISLFERSYYESRFKERGPFLAGISKLFNVEKYAGSQIMGFCLAALETDENIANHLSLSKEKKDTKISSAYLHNRLVISVKNLVKSEISNLTLAPDSLLDVIEEADAVQNSPMSTVALNEFFGILPDVEMKGLLLDSTKLSRWDFSVTLKKEDMQSLLELSHFLEGKDSRDLVASELMRRITYSESLKEDIRILPDSLKPSIVSILMNSFDEGEVSRALLETLPNEQVIIGELAHRISEGTVKSLSSKQMATLLQNNSRFADETMRSILASIEKRMEETGQELSSILSSLLVIKEKSSSVTRSLLNNVCIAMDRAVKSYGNQVSSLKGGQTISTMQAHIRAQLLEQSWNSARKDLLNSIEADITRWAKMLDSLKEFDSLELAARFISVLREGTK</sequence>